<feature type="domain" description="Lcl C-terminal" evidence="1">
    <location>
        <begin position="57"/>
        <end position="174"/>
    </location>
</feature>
<accession>A0A7T5VF64</accession>
<sequence>MPDKSSQNPIRHILHTGQTSCYDRNGNEIDCQASGHDAESLRGIPWPKIRFEVQEDTVLDHATGLYWSLDANPGEFPCTWEEAFSHIREMNHQQYGGHSDWRLPNRNELRSLVSYQTKKPALPDQHPFVNFFLGWYWSSTTAVIHPAYAWAVHLEGARMFYGRKDQAYLFWPVRGQGNGILPSTGQHRCFAEDGSAVECAGTGQDGEVQVGSVWPTPRFTVTGKVVHDRLTNLFWLKHADITGSAVDWQLAFESITQWSRETATQTVRWRLPTINELASLVDCDTYAPALPADHPFTGIQTGYWSSTTSYFETDWAWVLYLDKGACGVGHKPGKTFHVWPVSCSSV</sequence>
<dbReference type="PANTHER" id="PTHR35812:SF1">
    <property type="entry name" value="LIPOPROTEIN"/>
    <property type="match status" value="1"/>
</dbReference>
<evidence type="ECO:0000259" key="1">
    <source>
        <dbReference type="Pfam" id="PF07603"/>
    </source>
</evidence>
<keyword evidence="3" id="KW-1185">Reference proteome</keyword>
<dbReference type="PANTHER" id="PTHR35812">
    <property type="entry name" value="LIPOPROTEIN"/>
    <property type="match status" value="1"/>
</dbReference>
<organism evidence="2 3">
    <name type="scientific">Desulfobulbus oligotrophicus</name>
    <dbReference type="NCBI Taxonomy" id="1909699"/>
    <lineage>
        <taxon>Bacteria</taxon>
        <taxon>Pseudomonadati</taxon>
        <taxon>Thermodesulfobacteriota</taxon>
        <taxon>Desulfobulbia</taxon>
        <taxon>Desulfobulbales</taxon>
        <taxon>Desulfobulbaceae</taxon>
        <taxon>Desulfobulbus</taxon>
    </lineage>
</organism>
<dbReference type="RefSeq" id="WP_199263023.1">
    <property type="nucleotide sequence ID" value="NZ_CP054140.1"/>
</dbReference>
<dbReference type="AlphaFoldDB" id="A0A7T5VF64"/>
<evidence type="ECO:0000313" key="3">
    <source>
        <dbReference type="Proteomes" id="UP000596092"/>
    </source>
</evidence>
<dbReference type="Pfam" id="PF07603">
    <property type="entry name" value="Lcl_C"/>
    <property type="match status" value="2"/>
</dbReference>
<dbReference type="InterPro" id="IPR011460">
    <property type="entry name" value="Lcl_C"/>
</dbReference>
<gene>
    <name evidence="2" type="ORF">HP555_13115</name>
</gene>
<name>A0A7T5VF64_9BACT</name>
<dbReference type="KEGG" id="dog:HP555_13115"/>
<dbReference type="EMBL" id="CP054140">
    <property type="protein sequence ID" value="QQG66739.1"/>
    <property type="molecule type" value="Genomic_DNA"/>
</dbReference>
<reference evidence="2 3" key="1">
    <citation type="submission" date="2020-05" db="EMBL/GenBank/DDBJ databases">
        <title>Complete genome of Desulfobulbus oligotrophicus.</title>
        <authorList>
            <person name="Podar M."/>
        </authorList>
    </citation>
    <scope>NUCLEOTIDE SEQUENCE [LARGE SCALE GENOMIC DNA]</scope>
    <source>
        <strain evidence="2 3">Prop6</strain>
    </source>
</reference>
<proteinExistence type="predicted"/>
<evidence type="ECO:0000313" key="2">
    <source>
        <dbReference type="EMBL" id="QQG66739.1"/>
    </source>
</evidence>
<protein>
    <submittedName>
        <fullName evidence="2">DUF1566 domain-containing protein</fullName>
    </submittedName>
</protein>
<feature type="domain" description="Lcl C-terminal" evidence="1">
    <location>
        <begin position="225"/>
        <end position="341"/>
    </location>
</feature>
<dbReference type="Proteomes" id="UP000596092">
    <property type="component" value="Chromosome"/>
</dbReference>